<dbReference type="EMBL" id="JAVHJM010000002">
    <property type="protein sequence ID" value="KAK6518360.1"/>
    <property type="molecule type" value="Genomic_DNA"/>
</dbReference>
<evidence type="ECO:0000313" key="2">
    <source>
        <dbReference type="Proteomes" id="UP001307849"/>
    </source>
</evidence>
<proteinExistence type="predicted"/>
<name>A0AAN8NC00_9PEZI</name>
<organism evidence="1 2">
    <name type="scientific">Arthrobotrys conoides</name>
    <dbReference type="NCBI Taxonomy" id="74498"/>
    <lineage>
        <taxon>Eukaryota</taxon>
        <taxon>Fungi</taxon>
        <taxon>Dikarya</taxon>
        <taxon>Ascomycota</taxon>
        <taxon>Pezizomycotina</taxon>
        <taxon>Orbiliomycetes</taxon>
        <taxon>Orbiliales</taxon>
        <taxon>Orbiliaceae</taxon>
        <taxon>Arthrobotrys</taxon>
    </lineage>
</organism>
<protein>
    <submittedName>
        <fullName evidence="1">Uncharacterized protein</fullName>
    </submittedName>
</protein>
<evidence type="ECO:0000313" key="1">
    <source>
        <dbReference type="EMBL" id="KAK6518360.1"/>
    </source>
</evidence>
<accession>A0AAN8NC00</accession>
<sequence length="149" mass="16423">MELLLNDSHSTNVITILGSLMIRENMTTSTRRITPDLEIPILTQEQLIQIIQSNGPEKKRIVAVLAFEFMKTGIDPLHVHEKAVSMLEVTNWSSNSGLSLAANLARCYNEGLQRIPDVRLPGNTQAVNAGSNELRATNDSNRTICLPAT</sequence>
<keyword evidence="2" id="KW-1185">Reference proteome</keyword>
<comment type="caution">
    <text evidence="1">The sequence shown here is derived from an EMBL/GenBank/DDBJ whole genome shotgun (WGS) entry which is preliminary data.</text>
</comment>
<gene>
    <name evidence="1" type="ORF">TWF506_005518</name>
</gene>
<reference evidence="1 2" key="1">
    <citation type="submission" date="2019-10" db="EMBL/GenBank/DDBJ databases">
        <authorList>
            <person name="Palmer J.M."/>
        </authorList>
    </citation>
    <scope>NUCLEOTIDE SEQUENCE [LARGE SCALE GENOMIC DNA]</scope>
    <source>
        <strain evidence="1 2">TWF506</strain>
    </source>
</reference>
<dbReference type="Proteomes" id="UP001307849">
    <property type="component" value="Unassembled WGS sequence"/>
</dbReference>
<dbReference type="AlphaFoldDB" id="A0AAN8NC00"/>